<reference evidence="3" key="1">
    <citation type="submission" date="2022-09" db="EMBL/GenBank/DDBJ databases">
        <title>Tahibacter sp. nov., isolated from a fresh water.</title>
        <authorList>
            <person name="Baek J.H."/>
            <person name="Lee J.K."/>
            <person name="Kim J.M."/>
            <person name="Jeon C.O."/>
        </authorList>
    </citation>
    <scope>NUCLEOTIDE SEQUENCE</scope>
    <source>
        <strain evidence="3">W38</strain>
    </source>
</reference>
<name>A0ABY6BJN1_9GAMM</name>
<protein>
    <submittedName>
        <fullName evidence="3">Ig-like domain-containing protein</fullName>
    </submittedName>
</protein>
<keyword evidence="1" id="KW-0732">Signal</keyword>
<dbReference type="EMBL" id="CP104694">
    <property type="protein sequence ID" value="UXI69305.1"/>
    <property type="molecule type" value="Genomic_DNA"/>
</dbReference>
<dbReference type="PROSITE" id="PS50268">
    <property type="entry name" value="CADHERIN_2"/>
    <property type="match status" value="3"/>
</dbReference>
<dbReference type="Pfam" id="PF05345">
    <property type="entry name" value="He_PIG"/>
    <property type="match status" value="1"/>
</dbReference>
<dbReference type="SUPFAM" id="SSF49313">
    <property type="entry name" value="Cadherin-like"/>
    <property type="match status" value="1"/>
</dbReference>
<dbReference type="Gene3D" id="2.60.40.3440">
    <property type="match status" value="1"/>
</dbReference>
<evidence type="ECO:0000313" key="3">
    <source>
        <dbReference type="EMBL" id="UXI69305.1"/>
    </source>
</evidence>
<dbReference type="InterPro" id="IPR013783">
    <property type="entry name" value="Ig-like_fold"/>
</dbReference>
<keyword evidence="4" id="KW-1185">Reference proteome</keyword>
<dbReference type="RefSeq" id="WP_261696260.1">
    <property type="nucleotide sequence ID" value="NZ_CP104694.1"/>
</dbReference>
<dbReference type="InterPro" id="IPR002126">
    <property type="entry name" value="Cadherin-like_dom"/>
</dbReference>
<sequence length="1639" mass="161549">MSHFRLLAGSLSALLAGSLHAAVPECPTISLAPATLSAATRGDSYSQTLAASGGAGATVFALSAGALPPGVNLSAGGDLAGAPTATGTFTFTATASDSNGCTGGRVYVLPVQYRNHAPSFTAGSAPSVLEDAGVQTLAGWATNIQDNDGNTQALNFSVSSDAPNLFTVQPAIAPDGTLSFGAAPHAYGTATLSIQLHDDGGTANGGVDTSPTQHVVITISGVNDTPGFTKGADQSLLEDAGTQTISGWATDIRDNDGNTQVVDFLVSADNPALFSAQPAVAADGTLTFTPAANANGTATVSVRIHDNGGTASGGSDTSAVQTFAITLAPVNDAPSFTKGSDPSVLEDAGAQTLPNWATAISAGPVDESGQTLSFVVSNNSNPGLFSTAPAVSADGTLTFTPAAGANGSATVTLRLQDDGGTANSGVDTSATQTFVISVSAVNQAPSFTKGADQTVLEDAVAQSVTGWATAISAGPADEAGQTLTFLVTGNTNPTLFSAGPAVSATGVLTYTPAANANGTATVTIRLRDNGGTANGGVDTSPAQTFVITVTAVNDAPSFVKGADQTVPEDSAAQTVTGWATAISPGPGDESAQTVTFAITGNSNAALFSSGPAVTPTGDLSYTLAAGASGTATVSVRLQDDGGTANSGVDTSAVQTFAITATGINDAPAFTKGADQTVLEDATAQTVAGWATGISAGAGDTGQALDFQVTGNTNPSLFSVAPAISPTGTLSYTPAANANGTATITVRLHDDGGTANGGVDVSAAQTFVITVTAVNDVPSFTKGADVSVLEDAGAQSAAGWVTAMSAGPANESAQVLNFIVSNTNNALFSAQPAIAANGTLSFTPAANANGTATVTVQVHDNGGTANSGVDTSAAQTFVITVAAVNDAPAFTKGANQAVNDNAGAQSVSGWATGISAGPGNESGQIVSFVVAGNTHPSLFSAGPAVAANGTLTYTPATAPTGTTTVTITLRAHDNGGTANGGVDDSADQTFTIAITHVAPAPSAAADTYAVTGNIAIAPNAAAGVLLNDTPNGGSIDRFGPATGAETAVGSTGASAQGGIVTVQADGSFNYNPPRGFVGSDSFRYRITNAAGNSVGTVTLNVANRVWFVNSAAGACSASCDGRLSHPYTTLAAFIAANTNVAPNPQNNDVIFVHSGSGNYTGALSLRTGQKLTGQGVGLATALSAYGITVAPNSVALPAAGTRPTLAGTVTMAGSSRVEGVTITVTGANQGLVASNASGLTVGAIAGSNVTVSSGAASAVALTTVDTSNLTFRSISATGAVYGIDLRGVNPTSGTFSVLGDGTNANNGSGGTISGSTGNGIFLSNVRSASFTAMSITGSTYNNVDADLSGNGVYLTTTTAYTGPAAVTVTRSTITGNQSRGVHAHVFGTGTTNVTVQNNTLSDAGNVGGLPLVNLFYDGGGNGAYPNTSNRYEVSGNTGTVTGTTFFAATINSVASPRPQTVSGRSDNNTITGVAGTGFASGLNFSIGDNLGSLLVMQANGNTMTNIGGTFISVNKGTGNSNIETTIRNNAASAPTPNVSSMIALIFCPASNSCAGGNMRVNVAGNNIPGFDSLQRSFRIRQLQPNSLGVRSFEGFTGTTAAQLTAHLVATNTNVNVVQYSNAEPVPFYTGEAAGAVLLPP</sequence>
<dbReference type="InterPro" id="IPR015919">
    <property type="entry name" value="Cadherin-like_sf"/>
</dbReference>
<evidence type="ECO:0000313" key="4">
    <source>
        <dbReference type="Proteomes" id="UP001064632"/>
    </source>
</evidence>
<evidence type="ECO:0000259" key="2">
    <source>
        <dbReference type="PROSITE" id="PS50268"/>
    </source>
</evidence>
<dbReference type="SMART" id="SM00710">
    <property type="entry name" value="PbH1"/>
    <property type="match status" value="5"/>
</dbReference>
<accession>A0ABY6BJN1</accession>
<dbReference type="Gene3D" id="2.60.40.10">
    <property type="entry name" value="Immunoglobulins"/>
    <property type="match status" value="1"/>
</dbReference>
<feature type="domain" description="Cadherin" evidence="2">
    <location>
        <begin position="454"/>
        <end position="558"/>
    </location>
</feature>
<gene>
    <name evidence="3" type="ORF">N4264_06560</name>
</gene>
<proteinExistence type="predicted"/>
<feature type="signal peptide" evidence="1">
    <location>
        <begin position="1"/>
        <end position="21"/>
    </location>
</feature>
<dbReference type="Proteomes" id="UP001064632">
    <property type="component" value="Chromosome"/>
</dbReference>
<evidence type="ECO:0000256" key="1">
    <source>
        <dbReference type="SAM" id="SignalP"/>
    </source>
</evidence>
<feature type="chain" id="PRO_5045543538" evidence="1">
    <location>
        <begin position="22"/>
        <end position="1639"/>
    </location>
</feature>
<organism evidence="3 4">
    <name type="scientific">Tahibacter amnicola</name>
    <dbReference type="NCBI Taxonomy" id="2976241"/>
    <lineage>
        <taxon>Bacteria</taxon>
        <taxon>Pseudomonadati</taxon>
        <taxon>Pseudomonadota</taxon>
        <taxon>Gammaproteobacteria</taxon>
        <taxon>Lysobacterales</taxon>
        <taxon>Rhodanobacteraceae</taxon>
        <taxon>Tahibacter</taxon>
    </lineage>
</organism>
<feature type="domain" description="Cadherin" evidence="2">
    <location>
        <begin position="676"/>
        <end position="779"/>
    </location>
</feature>
<dbReference type="InterPro" id="IPR006626">
    <property type="entry name" value="PbH1"/>
</dbReference>
<feature type="domain" description="Cadherin" evidence="2">
    <location>
        <begin position="127"/>
        <end position="228"/>
    </location>
</feature>
<dbReference type="Pfam" id="PF17963">
    <property type="entry name" value="Big_9"/>
    <property type="match status" value="1"/>
</dbReference>